<dbReference type="EMBL" id="KZ772780">
    <property type="protein sequence ID" value="PTQ31666.1"/>
    <property type="molecule type" value="Genomic_DNA"/>
</dbReference>
<organism evidence="1 2">
    <name type="scientific">Marchantia polymorpha</name>
    <name type="common">Common liverwort</name>
    <name type="synonym">Marchantia aquatica</name>
    <dbReference type="NCBI Taxonomy" id="3197"/>
    <lineage>
        <taxon>Eukaryota</taxon>
        <taxon>Viridiplantae</taxon>
        <taxon>Streptophyta</taxon>
        <taxon>Embryophyta</taxon>
        <taxon>Marchantiophyta</taxon>
        <taxon>Marchantiopsida</taxon>
        <taxon>Marchantiidae</taxon>
        <taxon>Marchantiales</taxon>
        <taxon>Marchantiaceae</taxon>
        <taxon>Marchantia</taxon>
    </lineage>
</organism>
<dbReference type="AlphaFoldDB" id="A0A2R6WCT8"/>
<proteinExistence type="predicted"/>
<sequence length="63" mass="7247">MSSGSRLLVKDDHQLTMQLHASLHLYPVFTFAFQHVHEIVLEDCMSCTRLIQYCMLLHGVTSI</sequence>
<keyword evidence="2" id="KW-1185">Reference proteome</keyword>
<dbReference type="Gramene" id="Mp8g13910.1">
    <property type="protein sequence ID" value="Mp8g13910.1.cds"/>
    <property type="gene ID" value="Mp8g13910"/>
</dbReference>
<name>A0A2R6WCT8_MARPO</name>
<evidence type="ECO:0000313" key="2">
    <source>
        <dbReference type="Proteomes" id="UP000244005"/>
    </source>
</evidence>
<evidence type="ECO:0000313" key="1">
    <source>
        <dbReference type="EMBL" id="PTQ31666.1"/>
    </source>
</evidence>
<protein>
    <submittedName>
        <fullName evidence="1">Uncharacterized protein</fullName>
    </submittedName>
</protein>
<gene>
    <name evidence="1" type="ORF">MARPO_0108s0015</name>
</gene>
<accession>A0A2R6WCT8</accession>
<dbReference type="Proteomes" id="UP000244005">
    <property type="component" value="Unassembled WGS sequence"/>
</dbReference>
<reference evidence="2" key="1">
    <citation type="journal article" date="2017" name="Cell">
        <title>Insights into land plant evolution garnered from the Marchantia polymorpha genome.</title>
        <authorList>
            <person name="Bowman J.L."/>
            <person name="Kohchi T."/>
            <person name="Yamato K.T."/>
            <person name="Jenkins J."/>
            <person name="Shu S."/>
            <person name="Ishizaki K."/>
            <person name="Yamaoka S."/>
            <person name="Nishihama R."/>
            <person name="Nakamura Y."/>
            <person name="Berger F."/>
            <person name="Adam C."/>
            <person name="Aki S.S."/>
            <person name="Althoff F."/>
            <person name="Araki T."/>
            <person name="Arteaga-Vazquez M.A."/>
            <person name="Balasubrmanian S."/>
            <person name="Barry K."/>
            <person name="Bauer D."/>
            <person name="Boehm C.R."/>
            <person name="Briginshaw L."/>
            <person name="Caballero-Perez J."/>
            <person name="Catarino B."/>
            <person name="Chen F."/>
            <person name="Chiyoda S."/>
            <person name="Chovatia M."/>
            <person name="Davies K.M."/>
            <person name="Delmans M."/>
            <person name="Demura T."/>
            <person name="Dierschke T."/>
            <person name="Dolan L."/>
            <person name="Dorantes-Acosta A.E."/>
            <person name="Eklund D.M."/>
            <person name="Florent S.N."/>
            <person name="Flores-Sandoval E."/>
            <person name="Fujiyama A."/>
            <person name="Fukuzawa H."/>
            <person name="Galik B."/>
            <person name="Grimanelli D."/>
            <person name="Grimwood J."/>
            <person name="Grossniklaus U."/>
            <person name="Hamada T."/>
            <person name="Haseloff J."/>
            <person name="Hetherington A.J."/>
            <person name="Higo A."/>
            <person name="Hirakawa Y."/>
            <person name="Hundley H.N."/>
            <person name="Ikeda Y."/>
            <person name="Inoue K."/>
            <person name="Inoue S.I."/>
            <person name="Ishida S."/>
            <person name="Jia Q."/>
            <person name="Kakita M."/>
            <person name="Kanazawa T."/>
            <person name="Kawai Y."/>
            <person name="Kawashima T."/>
            <person name="Kennedy M."/>
            <person name="Kinose K."/>
            <person name="Kinoshita T."/>
            <person name="Kohara Y."/>
            <person name="Koide E."/>
            <person name="Komatsu K."/>
            <person name="Kopischke S."/>
            <person name="Kubo M."/>
            <person name="Kyozuka J."/>
            <person name="Lagercrantz U."/>
            <person name="Lin S.S."/>
            <person name="Lindquist E."/>
            <person name="Lipzen A.M."/>
            <person name="Lu C.W."/>
            <person name="De Luna E."/>
            <person name="Martienssen R.A."/>
            <person name="Minamino N."/>
            <person name="Mizutani M."/>
            <person name="Mizutani M."/>
            <person name="Mochizuki N."/>
            <person name="Monte I."/>
            <person name="Mosher R."/>
            <person name="Nagasaki H."/>
            <person name="Nakagami H."/>
            <person name="Naramoto S."/>
            <person name="Nishitani K."/>
            <person name="Ohtani M."/>
            <person name="Okamoto T."/>
            <person name="Okumura M."/>
            <person name="Phillips J."/>
            <person name="Pollak B."/>
            <person name="Reinders A."/>
            <person name="Rovekamp M."/>
            <person name="Sano R."/>
            <person name="Sawa S."/>
            <person name="Schmid M.W."/>
            <person name="Shirakawa M."/>
            <person name="Solano R."/>
            <person name="Spunde A."/>
            <person name="Suetsugu N."/>
            <person name="Sugano S."/>
            <person name="Sugiyama A."/>
            <person name="Sun R."/>
            <person name="Suzuki Y."/>
            <person name="Takenaka M."/>
            <person name="Takezawa D."/>
            <person name="Tomogane H."/>
            <person name="Tsuzuki M."/>
            <person name="Ueda T."/>
            <person name="Umeda M."/>
            <person name="Ward J.M."/>
            <person name="Watanabe Y."/>
            <person name="Yazaki K."/>
            <person name="Yokoyama R."/>
            <person name="Yoshitake Y."/>
            <person name="Yotsui I."/>
            <person name="Zachgo S."/>
            <person name="Schmutz J."/>
        </authorList>
    </citation>
    <scope>NUCLEOTIDE SEQUENCE [LARGE SCALE GENOMIC DNA]</scope>
    <source>
        <strain evidence="2">Tak-1</strain>
    </source>
</reference>